<comment type="caution">
    <text evidence="3">The sequence shown here is derived from an EMBL/GenBank/DDBJ whole genome shotgun (WGS) entry which is preliminary data.</text>
</comment>
<proteinExistence type="predicted"/>
<keyword evidence="1" id="KW-0472">Membrane</keyword>
<evidence type="ECO:0000313" key="2">
    <source>
        <dbReference type="EMBL" id="PTN72810.1"/>
    </source>
</evidence>
<dbReference type="EMBL" id="SIYF01000389">
    <property type="protein sequence ID" value="TKK75713.1"/>
    <property type="molecule type" value="Genomic_DNA"/>
</dbReference>
<accession>A0A2T5D029</accession>
<protein>
    <submittedName>
        <fullName evidence="3">Uncharacterized protein</fullName>
    </submittedName>
</protein>
<dbReference type="Proteomes" id="UP000305511">
    <property type="component" value="Unassembled WGS sequence"/>
</dbReference>
<name>A0A2T5D029_ENTFL</name>
<reference evidence="3 5" key="2">
    <citation type="submission" date="2019-02" db="EMBL/GenBank/DDBJ databases">
        <title>Bacteria dissemination in different level of health care in South Africa: the effectiveness of infections prevention and control.</title>
        <authorList>
            <person name="Shobo C."/>
            <person name="Amoako D.G."/>
            <person name="Allam M."/>
            <person name="Ismail A."/>
            <person name="Bester L.A."/>
            <person name="Essack S.Y."/>
        </authorList>
    </citation>
    <scope>NUCLEOTIDE SEQUENCE [LARGE SCALE GENOMIC DNA]</scope>
    <source>
        <strain evidence="3 5">2SIL2</strain>
    </source>
</reference>
<feature type="transmembrane region" description="Helical" evidence="1">
    <location>
        <begin position="28"/>
        <end position="55"/>
    </location>
</feature>
<reference evidence="2 4" key="1">
    <citation type="submission" date="2018-04" db="EMBL/GenBank/DDBJ databases">
        <authorList>
            <person name="Van Tyne D."/>
        </authorList>
    </citation>
    <scope>NUCLEOTIDE SEQUENCE [LARGE SCALE GENOMIC DNA]</scope>
    <source>
        <strain evidence="2 4">B2535</strain>
    </source>
</reference>
<dbReference type="AlphaFoldDB" id="A0A2T5D029"/>
<evidence type="ECO:0000313" key="3">
    <source>
        <dbReference type="EMBL" id="TKK75713.1"/>
    </source>
</evidence>
<evidence type="ECO:0000313" key="5">
    <source>
        <dbReference type="Proteomes" id="UP000305511"/>
    </source>
</evidence>
<keyword evidence="1" id="KW-0812">Transmembrane</keyword>
<dbReference type="EMBL" id="PZZH01000002">
    <property type="protein sequence ID" value="PTN72810.1"/>
    <property type="molecule type" value="Genomic_DNA"/>
</dbReference>
<evidence type="ECO:0000313" key="4">
    <source>
        <dbReference type="Proteomes" id="UP000244140"/>
    </source>
</evidence>
<keyword evidence="1" id="KW-1133">Transmembrane helix</keyword>
<sequence>MTPHFINIFLLQIVYHKYFLTTNNIYKIYYFTILLSYYFTILLLYYFTILLLYYLTILLSYCFKRMILTFLQKDF</sequence>
<dbReference type="Proteomes" id="UP000244140">
    <property type="component" value="Unassembled WGS sequence"/>
</dbReference>
<evidence type="ECO:0000256" key="1">
    <source>
        <dbReference type="SAM" id="Phobius"/>
    </source>
</evidence>
<gene>
    <name evidence="2" type="ORF">DAI13_17015</name>
    <name evidence="3" type="ORF">EY666_14195</name>
</gene>
<organism evidence="3 5">
    <name type="scientific">Enterococcus faecalis</name>
    <name type="common">Streptococcus faecalis</name>
    <dbReference type="NCBI Taxonomy" id="1351"/>
    <lineage>
        <taxon>Bacteria</taxon>
        <taxon>Bacillati</taxon>
        <taxon>Bacillota</taxon>
        <taxon>Bacilli</taxon>
        <taxon>Lactobacillales</taxon>
        <taxon>Enterococcaceae</taxon>
        <taxon>Enterococcus</taxon>
    </lineage>
</organism>